<keyword evidence="2" id="KW-1185">Reference proteome</keyword>
<gene>
    <name evidence="1" type="ORF">D5086_013842</name>
</gene>
<evidence type="ECO:0000313" key="2">
    <source>
        <dbReference type="Proteomes" id="UP000309997"/>
    </source>
</evidence>
<comment type="caution">
    <text evidence="1">The sequence shown here is derived from an EMBL/GenBank/DDBJ whole genome shotgun (WGS) entry which is preliminary data.</text>
</comment>
<dbReference type="EMBL" id="RCHU02000006">
    <property type="protein sequence ID" value="KAL3586975.1"/>
    <property type="molecule type" value="Genomic_DNA"/>
</dbReference>
<reference evidence="1 2" key="1">
    <citation type="journal article" date="2024" name="Plant Biotechnol. J.">
        <title>Genome and CRISPR/Cas9 system of a widespread forest tree (Populus alba) in the world.</title>
        <authorList>
            <person name="Liu Y.J."/>
            <person name="Jiang P.F."/>
            <person name="Han X.M."/>
            <person name="Li X.Y."/>
            <person name="Wang H.M."/>
            <person name="Wang Y.J."/>
            <person name="Wang X.X."/>
            <person name="Zeng Q.Y."/>
        </authorList>
    </citation>
    <scope>NUCLEOTIDE SEQUENCE [LARGE SCALE GENOMIC DNA]</scope>
    <source>
        <strain evidence="2">cv. PAL-ZL1</strain>
    </source>
</reference>
<accession>A0ACC4C640</accession>
<evidence type="ECO:0000313" key="1">
    <source>
        <dbReference type="EMBL" id="KAL3586975.1"/>
    </source>
</evidence>
<protein>
    <submittedName>
        <fullName evidence="1">Uncharacterized protein</fullName>
    </submittedName>
</protein>
<name>A0ACC4C640_POPAL</name>
<organism evidence="1 2">
    <name type="scientific">Populus alba</name>
    <name type="common">White poplar</name>
    <dbReference type="NCBI Taxonomy" id="43335"/>
    <lineage>
        <taxon>Eukaryota</taxon>
        <taxon>Viridiplantae</taxon>
        <taxon>Streptophyta</taxon>
        <taxon>Embryophyta</taxon>
        <taxon>Tracheophyta</taxon>
        <taxon>Spermatophyta</taxon>
        <taxon>Magnoliopsida</taxon>
        <taxon>eudicotyledons</taxon>
        <taxon>Gunneridae</taxon>
        <taxon>Pentapetalae</taxon>
        <taxon>rosids</taxon>
        <taxon>fabids</taxon>
        <taxon>Malpighiales</taxon>
        <taxon>Salicaceae</taxon>
        <taxon>Saliceae</taxon>
        <taxon>Populus</taxon>
    </lineage>
</organism>
<sequence>MPPSSGPMESADGNPVQQKSHNSESSVDLNSNSMSSDATAAPPAQENLLSSEGGNWSSHDSSGKKNALPAPKQNTLEFLLMELVPPVIPSDNTSEIPTNDNPSSAASGENIIMSSGASAAGPLGQMLTLQSSAVASAIASGGNMPAASVSQTVPVEQMSTLPWSAGASSAMSGGTMPVGSISPAAPVMQTSTASGISPAVRVEEILTLVDAFDASTIPSNNSLPAQPSNGVPPQAALDNSGDSTFEVLDGQQISTMQQQQPADRSSTGQQTTNTPAGVVNDQLWTSTNVHISQGSPDFLGEYLSQDVSKPAQESNSKAQSSLFHQKQNLDLFTGTYSPAPDPIPGCQICPPYGMRFNKQYYLHATFPSMGNLHGTLPVHTSAMPPHSLSFASAMPYGGNMGQQAYTNLPHSRVSLLQILSHSCDAAVSINHPFLLNHPVPFYDHKKKMTKKNKEEERVGKIIRGLLKIPENIRCVNCNSLGPQYVCTTFFTFVCKNCSGIHREFTHRVKSISMAKFNAEEVSALQTGGNERARQIFLKEWNPQRNQLPDSSNQQKVRDFIKHVYVDRRYTGEKSHEKLPRLRLNDKEDSGENRWAILYSGGSRSPNYEDRHGRSDRSGFSGRADDKTIKYYYDERRSPRYSQENSRYGGFMRSPVRFEVVDDRFRDDGIRSSRQSGVHPFAHRESRFGNKLSDIQKDMHQSGSHAPVVRPLKHILGKNVPPLQVGEHSKAPNRKGADGSAHNQMPPSSGPMESADGNPVQQKSHNSESSVDLNSNSMSSDATAAPPAQENLLSSEGGNWSSHDSSGKKNALPAPKQNTLEFLLMELVPPVIPSDNTSEIPTNDNPSSAASGENIIMSSGASAAGPSGQMLTLQSSAVASAIASGGNMPAASVSQTVPVEQMSTLPWSAGASSAVSGGTMPVGSISPAAPVMQTSTASGISPAVRVEEILTLVDAFDASTIPSNNSLPAQPSNGVPPQAALDNSGDSTFEVLDGQQISTMQQQQPADRSSTGQQTTNTPAGVVNDQLWTSTNVHISQGSPDFLGEYLSQDVSKPAQESNSKAQSQPLPSETKSSGRKELPADLFTGTYSPAPDPIPGCQICPPYGMRFNKQYYLHATPVPAFPNIAKSTNPFDLNGDTTSVQPLPFPSMGNLHGTLPVHTSAMPPHSLSFASAMPYGGNMGQQAYTNLPHSRPHGPCDFGSEGVPFGSLNMAQQPTGGYLLPTSPSSLRLKGGNPFG</sequence>
<proteinExistence type="predicted"/>
<dbReference type="Proteomes" id="UP000309997">
    <property type="component" value="Unassembled WGS sequence"/>
</dbReference>